<comment type="catalytic activity">
    <reaction evidence="1 9">
        <text>Endohydrolysis of (1-&gt;4)-beta-D-glucosidic linkages in cellulose, lichenin and cereal beta-D-glucans.</text>
        <dbReference type="EC" id="3.2.1.4"/>
    </reaction>
</comment>
<feature type="region of interest" description="Disordered" evidence="10">
    <location>
        <begin position="455"/>
        <end position="627"/>
    </location>
</feature>
<comment type="caution">
    <text evidence="12">The sequence shown here is derived from an EMBL/GenBank/DDBJ whole genome shotgun (WGS) entry which is preliminary data.</text>
</comment>
<dbReference type="PROSITE" id="PS00698">
    <property type="entry name" value="GH9_3"/>
    <property type="match status" value="1"/>
</dbReference>
<dbReference type="EC" id="3.2.1.4" evidence="9"/>
<evidence type="ECO:0000313" key="12">
    <source>
        <dbReference type="EMBL" id="KAK5581189.1"/>
    </source>
</evidence>
<evidence type="ECO:0000256" key="1">
    <source>
        <dbReference type="ARBA" id="ARBA00000966"/>
    </source>
</evidence>
<dbReference type="SUPFAM" id="SSF48208">
    <property type="entry name" value="Six-hairpin glycosidases"/>
    <property type="match status" value="1"/>
</dbReference>
<feature type="compositionally biased region" description="Low complexity" evidence="10">
    <location>
        <begin position="456"/>
        <end position="584"/>
    </location>
</feature>
<feature type="compositionally biased region" description="Low complexity" evidence="10">
    <location>
        <begin position="592"/>
        <end position="615"/>
    </location>
</feature>
<evidence type="ECO:0000256" key="10">
    <source>
        <dbReference type="SAM" id="MobiDB-lite"/>
    </source>
</evidence>
<keyword evidence="6 8" id="KW-0326">Glycosidase</keyword>
<dbReference type="AlphaFoldDB" id="A0AAN7TWL6"/>
<dbReference type="GO" id="GO:0030245">
    <property type="term" value="P:cellulose catabolic process"/>
    <property type="evidence" value="ECO:0007669"/>
    <property type="project" value="UniProtKB-KW"/>
</dbReference>
<keyword evidence="7 8" id="KW-0624">Polysaccharide degradation</keyword>
<dbReference type="PANTHER" id="PTHR22298">
    <property type="entry name" value="ENDO-1,4-BETA-GLUCANASE"/>
    <property type="match status" value="1"/>
</dbReference>
<evidence type="ECO:0000256" key="6">
    <source>
        <dbReference type="ARBA" id="ARBA00023295"/>
    </source>
</evidence>
<dbReference type="Pfam" id="PF00759">
    <property type="entry name" value="Glyco_hydro_9"/>
    <property type="match status" value="1"/>
</dbReference>
<dbReference type="InterPro" id="IPR033126">
    <property type="entry name" value="Glyco_hydro_9_Asp/Glu_AS"/>
</dbReference>
<evidence type="ECO:0000256" key="7">
    <source>
        <dbReference type="ARBA" id="ARBA00023326"/>
    </source>
</evidence>
<dbReference type="EMBL" id="JAVFKY010000002">
    <property type="protein sequence ID" value="KAK5581189.1"/>
    <property type="molecule type" value="Genomic_DNA"/>
</dbReference>
<evidence type="ECO:0000256" key="9">
    <source>
        <dbReference type="RuleBase" id="RU361166"/>
    </source>
</evidence>
<dbReference type="InterPro" id="IPR012341">
    <property type="entry name" value="6hp_glycosidase-like_sf"/>
</dbReference>
<protein>
    <recommendedName>
        <fullName evidence="9">Endoglucanase</fullName>
        <ecNumber evidence="9">3.2.1.4</ecNumber>
    </recommendedName>
</protein>
<evidence type="ECO:0000256" key="5">
    <source>
        <dbReference type="ARBA" id="ARBA00023277"/>
    </source>
</evidence>
<dbReference type="InterPro" id="IPR001701">
    <property type="entry name" value="Glyco_hydro_9"/>
</dbReference>
<reference evidence="12 13" key="1">
    <citation type="submission" date="2023-11" db="EMBL/GenBank/DDBJ databases">
        <title>Dfirmibasis_genome.</title>
        <authorList>
            <person name="Edelbroek B."/>
            <person name="Kjellin J."/>
            <person name="Jerlstrom-Hultqvist J."/>
            <person name="Soderbom F."/>
        </authorList>
    </citation>
    <scope>NUCLEOTIDE SEQUENCE [LARGE SCALE GENOMIC DNA]</scope>
    <source>
        <strain evidence="12 13">TNS-C-14</strain>
    </source>
</reference>
<accession>A0AAN7TWL6</accession>
<comment type="similarity">
    <text evidence="2 8 9">Belongs to the glycosyl hydrolase 9 (cellulase E) family.</text>
</comment>
<keyword evidence="9" id="KW-0732">Signal</keyword>
<feature type="chain" id="PRO_5042663575" description="Endoglucanase" evidence="9">
    <location>
        <begin position="27"/>
        <end position="656"/>
    </location>
</feature>
<evidence type="ECO:0000256" key="3">
    <source>
        <dbReference type="ARBA" id="ARBA00022801"/>
    </source>
</evidence>
<name>A0AAN7TWL6_9MYCE</name>
<feature type="signal peptide" evidence="9">
    <location>
        <begin position="1"/>
        <end position="26"/>
    </location>
</feature>
<gene>
    <name evidence="12" type="ORF">RB653_001219</name>
</gene>
<dbReference type="GO" id="GO:0008810">
    <property type="term" value="F:cellulase activity"/>
    <property type="evidence" value="ECO:0007669"/>
    <property type="project" value="UniProtKB-EC"/>
</dbReference>
<proteinExistence type="inferred from homology"/>
<feature type="active site" evidence="8">
    <location>
        <position position="427"/>
    </location>
</feature>
<feature type="domain" description="Glycoside hydrolase family 9" evidence="11">
    <location>
        <begin position="30"/>
        <end position="449"/>
    </location>
</feature>
<keyword evidence="4 9" id="KW-0136">Cellulose degradation</keyword>
<evidence type="ECO:0000259" key="11">
    <source>
        <dbReference type="Pfam" id="PF00759"/>
    </source>
</evidence>
<evidence type="ECO:0000256" key="2">
    <source>
        <dbReference type="ARBA" id="ARBA00007072"/>
    </source>
</evidence>
<dbReference type="Gene3D" id="1.50.10.10">
    <property type="match status" value="1"/>
</dbReference>
<feature type="active site" evidence="8">
    <location>
        <position position="436"/>
    </location>
</feature>
<dbReference type="Proteomes" id="UP001344447">
    <property type="component" value="Unassembled WGS sequence"/>
</dbReference>
<organism evidence="12 13">
    <name type="scientific">Dictyostelium firmibasis</name>
    <dbReference type="NCBI Taxonomy" id="79012"/>
    <lineage>
        <taxon>Eukaryota</taxon>
        <taxon>Amoebozoa</taxon>
        <taxon>Evosea</taxon>
        <taxon>Eumycetozoa</taxon>
        <taxon>Dictyostelia</taxon>
        <taxon>Dictyosteliales</taxon>
        <taxon>Dictyosteliaceae</taxon>
        <taxon>Dictyostelium</taxon>
    </lineage>
</organism>
<sequence length="656" mass="69368">MRKNNLNKIIVVILFSLLISINFTNADNCSTLKQAILFYKAQRAGRLPDTDIPWRGNSVLTDASPGSSLDSNGDGDLSKGFFDAGDGVKFGLPMCWSITMLGWNYIEYSSNIASCGLTDLYLNVLKWGTDYILASHLSDNVFVAQVGDGNVDHSVWEPPEFINYIRPVYLINSSYPGTELAMEAAAALAAASIAFKSTNPSYASTCLSHAKTLYNFGNTYQGSYSVSVPQAAAFYNSYSGYTDELVWGSVWLYKATGDSSYLSAAENYYSTNNVGYDGTSNSFDWDQTATGSSLLLYKLTGKAFYQQMMDQTMKYWSKGGGITYTPGGLAWIREWGPCRYSMSMAFIATVYGTDSSLQFAQDQLNYVLGAKTGQSFIVGIGSNHPINPHHRAAHHSTTNDINNPVNNLYMLYGALVGGPGSDDSYVDLRTDYVKNEVALDYNAGFVGTLSYFAQGSSSSTTTPSTTTSSTTTTPSTTTTTPSSTTTSTPTPTSTTTTTPSSTTSTTTSTPSSTTSTTTTSTPSPTTTSTPSPTTSNPSSTTSTPSPTITITTISSSTTTSISTPTPSQTTGDGTTTSETTTGDIGTSGDGSNGTSPTIKPTSTSGSTSKPGSGSSQNTPGIEKDGSSSDALCLSDIIPLSIITLFILSSIHLLLTN</sequence>
<dbReference type="InterPro" id="IPR008928">
    <property type="entry name" value="6-hairpin_glycosidase_sf"/>
</dbReference>
<evidence type="ECO:0000256" key="8">
    <source>
        <dbReference type="PROSITE-ProRule" id="PRU10060"/>
    </source>
</evidence>
<keyword evidence="3 8" id="KW-0378">Hydrolase</keyword>
<evidence type="ECO:0000313" key="13">
    <source>
        <dbReference type="Proteomes" id="UP001344447"/>
    </source>
</evidence>
<evidence type="ECO:0000256" key="4">
    <source>
        <dbReference type="ARBA" id="ARBA00023001"/>
    </source>
</evidence>
<keyword evidence="5 8" id="KW-0119">Carbohydrate metabolism</keyword>
<keyword evidence="13" id="KW-1185">Reference proteome</keyword>